<accession>A0A1F5EHD5</accession>
<evidence type="ECO:0000313" key="1">
    <source>
        <dbReference type="EMBL" id="OGD66837.1"/>
    </source>
</evidence>
<dbReference type="Proteomes" id="UP000179003">
    <property type="component" value="Unassembled WGS sequence"/>
</dbReference>
<comment type="caution">
    <text evidence="1">The sequence shown here is derived from an EMBL/GenBank/DDBJ whole genome shotgun (WGS) entry which is preliminary data.</text>
</comment>
<proteinExistence type="predicted"/>
<protein>
    <submittedName>
        <fullName evidence="1">Uncharacterized protein</fullName>
    </submittedName>
</protein>
<reference evidence="1 2" key="1">
    <citation type="journal article" date="2016" name="Nat. Commun.">
        <title>Thousands of microbial genomes shed light on interconnected biogeochemical processes in an aquifer system.</title>
        <authorList>
            <person name="Anantharaman K."/>
            <person name="Brown C.T."/>
            <person name="Hug L.A."/>
            <person name="Sharon I."/>
            <person name="Castelle C.J."/>
            <person name="Probst A.J."/>
            <person name="Thomas B.C."/>
            <person name="Singh A."/>
            <person name="Wilkins M.J."/>
            <person name="Karaoz U."/>
            <person name="Brodie E.L."/>
            <person name="Williams K.H."/>
            <person name="Hubbard S.S."/>
            <person name="Banfield J.F."/>
        </authorList>
    </citation>
    <scope>NUCLEOTIDE SEQUENCE [LARGE SCALE GENOMIC DNA]</scope>
</reference>
<dbReference type="EMBL" id="MFAE01000013">
    <property type="protein sequence ID" value="OGD66837.1"/>
    <property type="molecule type" value="Genomic_DNA"/>
</dbReference>
<organism evidence="1 2">
    <name type="scientific">Candidatus Campbellbacteria bacterium RIFOXYC2_FULL_35_25</name>
    <dbReference type="NCBI Taxonomy" id="1797582"/>
    <lineage>
        <taxon>Bacteria</taxon>
        <taxon>Candidatus Campbelliibacteriota</taxon>
    </lineage>
</organism>
<name>A0A1F5EHD5_9BACT</name>
<evidence type="ECO:0000313" key="2">
    <source>
        <dbReference type="Proteomes" id="UP000179003"/>
    </source>
</evidence>
<gene>
    <name evidence="1" type="ORF">A2442_02270</name>
</gene>
<sequence length="86" mass="9750">MNKLRTQRLDYAVGLHYGRIDEIAKTEVDKKIRSERLGVIVAKSIKKGRRIELADGSILQVRLIQSDGMIVLDNLDEVDPLSLSFK</sequence>
<dbReference type="AlphaFoldDB" id="A0A1F5EHD5"/>
<dbReference type="STRING" id="1797582.A2442_02270"/>